<organism evidence="14 15">
    <name type="scientific">Aliishimia ponticola</name>
    <dbReference type="NCBI Taxonomy" id="2499833"/>
    <lineage>
        <taxon>Bacteria</taxon>
        <taxon>Pseudomonadati</taxon>
        <taxon>Pseudomonadota</taxon>
        <taxon>Alphaproteobacteria</taxon>
        <taxon>Rhodobacterales</taxon>
        <taxon>Paracoccaceae</taxon>
        <taxon>Aliishimia</taxon>
    </lineage>
</organism>
<evidence type="ECO:0000256" key="9">
    <source>
        <dbReference type="ARBA" id="ARBA00023004"/>
    </source>
</evidence>
<evidence type="ECO:0000256" key="1">
    <source>
        <dbReference type="ARBA" id="ARBA00001933"/>
    </source>
</evidence>
<evidence type="ECO:0000256" key="4">
    <source>
        <dbReference type="ARBA" id="ARBA00012239"/>
    </source>
</evidence>
<dbReference type="EC" id="2.8.1.7" evidence="4"/>
<evidence type="ECO:0000256" key="11">
    <source>
        <dbReference type="ARBA" id="ARBA00050776"/>
    </source>
</evidence>
<dbReference type="InterPro" id="IPR015421">
    <property type="entry name" value="PyrdxlP-dep_Trfase_major"/>
</dbReference>
<dbReference type="Gene3D" id="3.90.1150.10">
    <property type="entry name" value="Aspartate Aminotransferase, domain 1"/>
    <property type="match status" value="1"/>
</dbReference>
<keyword evidence="8" id="KW-0663">Pyridoxal phosphate</keyword>
<comment type="caution">
    <text evidence="14">The sequence shown here is derived from an EMBL/GenBank/DDBJ whole genome shotgun (WGS) entry which is preliminary data.</text>
</comment>
<dbReference type="Pfam" id="PF00266">
    <property type="entry name" value="Aminotran_5"/>
    <property type="match status" value="1"/>
</dbReference>
<dbReference type="InterPro" id="IPR016454">
    <property type="entry name" value="Cysteine_dSase"/>
</dbReference>
<keyword evidence="10" id="KW-0411">Iron-sulfur</keyword>
<dbReference type="GO" id="GO:0031071">
    <property type="term" value="F:cysteine desulfurase activity"/>
    <property type="evidence" value="ECO:0007669"/>
    <property type="project" value="UniProtKB-EC"/>
</dbReference>
<dbReference type="PANTHER" id="PTHR11601:SF34">
    <property type="entry name" value="CYSTEINE DESULFURASE"/>
    <property type="match status" value="1"/>
</dbReference>
<keyword evidence="9" id="KW-0408">Iron</keyword>
<protein>
    <recommendedName>
        <fullName evidence="5">Cysteine desulfurase</fullName>
        <ecNumber evidence="4">2.8.1.7</ecNumber>
    </recommendedName>
</protein>
<dbReference type="Proteomes" id="UP000306602">
    <property type="component" value="Unassembled WGS sequence"/>
</dbReference>
<evidence type="ECO:0000259" key="13">
    <source>
        <dbReference type="Pfam" id="PF00266"/>
    </source>
</evidence>
<dbReference type="AlphaFoldDB" id="A0A4S4NG07"/>
<keyword evidence="15" id="KW-1185">Reference proteome</keyword>
<evidence type="ECO:0000256" key="3">
    <source>
        <dbReference type="ARBA" id="ARBA00006490"/>
    </source>
</evidence>
<gene>
    <name evidence="14" type="ORF">E4Z66_03050</name>
</gene>
<dbReference type="Gene3D" id="1.10.260.50">
    <property type="match status" value="1"/>
</dbReference>
<dbReference type="InterPro" id="IPR015424">
    <property type="entry name" value="PyrdxlP-dep_Trfase"/>
</dbReference>
<name>A0A4S4NG07_9RHOB</name>
<keyword evidence="7" id="KW-0479">Metal-binding</keyword>
<dbReference type="OrthoDB" id="9808002at2"/>
<dbReference type="Gene3D" id="3.40.640.10">
    <property type="entry name" value="Type I PLP-dependent aspartate aminotransferase-like (Major domain)"/>
    <property type="match status" value="1"/>
</dbReference>
<dbReference type="EMBL" id="SRKY01000001">
    <property type="protein sequence ID" value="THH38562.1"/>
    <property type="molecule type" value="Genomic_DNA"/>
</dbReference>
<comment type="catalytic activity">
    <reaction evidence="11">
        <text>(sulfur carrier)-H + L-cysteine = (sulfur carrier)-SH + L-alanine</text>
        <dbReference type="Rhea" id="RHEA:43892"/>
        <dbReference type="Rhea" id="RHEA-COMP:14737"/>
        <dbReference type="Rhea" id="RHEA-COMP:14739"/>
        <dbReference type="ChEBI" id="CHEBI:29917"/>
        <dbReference type="ChEBI" id="CHEBI:35235"/>
        <dbReference type="ChEBI" id="CHEBI:57972"/>
        <dbReference type="ChEBI" id="CHEBI:64428"/>
        <dbReference type="EC" id="2.8.1.7"/>
    </reaction>
</comment>
<dbReference type="GO" id="GO:0051536">
    <property type="term" value="F:iron-sulfur cluster binding"/>
    <property type="evidence" value="ECO:0007669"/>
    <property type="project" value="UniProtKB-KW"/>
</dbReference>
<dbReference type="InterPro" id="IPR015422">
    <property type="entry name" value="PyrdxlP-dep_Trfase_small"/>
</dbReference>
<comment type="similarity">
    <text evidence="3">Belongs to the class-V pyridoxal-phosphate-dependent aminotransferase family. NifS/IscS subfamily.</text>
</comment>
<evidence type="ECO:0000256" key="12">
    <source>
        <dbReference type="RuleBase" id="RU004504"/>
    </source>
</evidence>
<dbReference type="PROSITE" id="PS00595">
    <property type="entry name" value="AA_TRANSFER_CLASS_5"/>
    <property type="match status" value="1"/>
</dbReference>
<dbReference type="PANTHER" id="PTHR11601">
    <property type="entry name" value="CYSTEINE DESULFURYLASE FAMILY MEMBER"/>
    <property type="match status" value="1"/>
</dbReference>
<dbReference type="RefSeq" id="WP_136461455.1">
    <property type="nucleotide sequence ID" value="NZ_SRKY01000001.1"/>
</dbReference>
<comment type="function">
    <text evidence="2">Catalyzes the removal of elemental sulfur atoms from cysteine to produce alanine. Seems to participate in the biosynthesis of the nitrogenase metalloclusters by providing the inorganic sulfur required for the Fe-S core formation.</text>
</comment>
<evidence type="ECO:0000256" key="7">
    <source>
        <dbReference type="ARBA" id="ARBA00022723"/>
    </source>
</evidence>
<keyword evidence="6" id="KW-0808">Transferase</keyword>
<dbReference type="SUPFAM" id="SSF53383">
    <property type="entry name" value="PLP-dependent transferases"/>
    <property type="match status" value="1"/>
</dbReference>
<sequence>MRTYLDHNATTPLRPEVRAAMIDAMDVVGNPSSVHAEGRKAKALVEHARAQVADFVGCTPSQVVFTGSATEATATAIHAFRASAGYICSDGEHDAVLALRSSDLAFGLGPDGLIRFGEGFDFEALGPLGQAHAFAVQAANSETGVLQDVPGTLDYLRQRLPEHCRYLCDAVQAWGKMPLKFDDLRCDVALISAHKFGGPKGVGALILRKGLDDLEHAPLIVGGGQEMGRRSGTENLVGIAGFGVAAECAGRDVQGGAWDRVAELRNILENALEVHANKTIFVGKSAARLPNTSCILTPGWKGETQVMQMDLSGFAISAGSACSSGKVKASRALLAMGFSPEDAASAIRVSLGLGTTEEEVLRFADAWGAKLKKHQSRAA</sequence>
<evidence type="ECO:0000256" key="10">
    <source>
        <dbReference type="ARBA" id="ARBA00023014"/>
    </source>
</evidence>
<evidence type="ECO:0000313" key="15">
    <source>
        <dbReference type="Proteomes" id="UP000306602"/>
    </source>
</evidence>
<dbReference type="PIRSF" id="PIRSF005572">
    <property type="entry name" value="NifS"/>
    <property type="match status" value="1"/>
</dbReference>
<evidence type="ECO:0000313" key="14">
    <source>
        <dbReference type="EMBL" id="THH38562.1"/>
    </source>
</evidence>
<comment type="cofactor">
    <cofactor evidence="1 12">
        <name>pyridoxal 5'-phosphate</name>
        <dbReference type="ChEBI" id="CHEBI:597326"/>
    </cofactor>
</comment>
<dbReference type="InterPro" id="IPR020578">
    <property type="entry name" value="Aminotrans_V_PyrdxlP_BS"/>
</dbReference>
<dbReference type="GO" id="GO:0046872">
    <property type="term" value="F:metal ion binding"/>
    <property type="evidence" value="ECO:0007669"/>
    <property type="project" value="UniProtKB-KW"/>
</dbReference>
<evidence type="ECO:0000256" key="8">
    <source>
        <dbReference type="ARBA" id="ARBA00022898"/>
    </source>
</evidence>
<dbReference type="InterPro" id="IPR000192">
    <property type="entry name" value="Aminotrans_V_dom"/>
</dbReference>
<reference evidence="14 15" key="1">
    <citation type="submission" date="2019-04" db="EMBL/GenBank/DDBJ databases">
        <title>Shimia ponticola sp. nov., isolated from seawater.</title>
        <authorList>
            <person name="Kim Y.-O."/>
            <person name="Yoon J.-H."/>
        </authorList>
    </citation>
    <scope>NUCLEOTIDE SEQUENCE [LARGE SCALE GENOMIC DNA]</scope>
    <source>
        <strain evidence="14 15">MYP11</strain>
    </source>
</reference>
<evidence type="ECO:0000256" key="6">
    <source>
        <dbReference type="ARBA" id="ARBA00022679"/>
    </source>
</evidence>
<evidence type="ECO:0000256" key="5">
    <source>
        <dbReference type="ARBA" id="ARBA00013558"/>
    </source>
</evidence>
<proteinExistence type="inferred from homology"/>
<accession>A0A4S4NG07</accession>
<feature type="domain" description="Aminotransferase class V" evidence="13">
    <location>
        <begin position="3"/>
        <end position="363"/>
    </location>
</feature>
<evidence type="ECO:0000256" key="2">
    <source>
        <dbReference type="ARBA" id="ARBA00003120"/>
    </source>
</evidence>